<dbReference type="GeneTree" id="ENSGT01050000247816"/>
<reference evidence="1" key="2">
    <citation type="submission" date="2025-08" db="UniProtKB">
        <authorList>
            <consortium name="Ensembl"/>
        </authorList>
    </citation>
    <scope>IDENTIFICATION</scope>
</reference>
<reference evidence="1" key="3">
    <citation type="submission" date="2025-09" db="UniProtKB">
        <authorList>
            <consortium name="Ensembl"/>
        </authorList>
    </citation>
    <scope>IDENTIFICATION</scope>
</reference>
<dbReference type="AlphaFoldDB" id="A0A493THB8"/>
<sequence length="44" mass="5170">MPKAKGKKRRQKFAYGVNRKRLYRSARRRAAPRIEWWARGGPGG</sequence>
<evidence type="ECO:0000313" key="2">
    <source>
        <dbReference type="Proteomes" id="UP000016666"/>
    </source>
</evidence>
<reference evidence="2" key="1">
    <citation type="submission" date="2017-10" db="EMBL/GenBank/DDBJ databases">
        <title>A new Pekin duck reference genome.</title>
        <authorList>
            <person name="Hou Z.-C."/>
            <person name="Zhou Z.-K."/>
            <person name="Zhu F."/>
            <person name="Hou S.-S."/>
        </authorList>
    </citation>
    <scope>NUCLEOTIDE SEQUENCE [LARGE SCALE GENOMIC DNA]</scope>
</reference>
<dbReference type="Ensembl" id="ENSAPLT00000029481.1">
    <property type="protein sequence ID" value="ENSAPLP00000025088.1"/>
    <property type="gene ID" value="ENSAPLG00000026306.1"/>
</dbReference>
<evidence type="ECO:0000313" key="1">
    <source>
        <dbReference type="Ensembl" id="ENSAPLP00000025088.1"/>
    </source>
</evidence>
<dbReference type="Proteomes" id="UP000016666">
    <property type="component" value="Unassembled WGS sequence"/>
</dbReference>
<dbReference type="STRING" id="8840.ENSAPLP00000025088"/>
<name>A0A493THB8_ANAPP</name>
<keyword evidence="2" id="KW-1185">Reference proteome</keyword>
<protein>
    <submittedName>
        <fullName evidence="1">Uncharacterized protein</fullName>
    </submittedName>
</protein>
<organism evidence="1 2">
    <name type="scientific">Anas platyrhynchos platyrhynchos</name>
    <name type="common">Northern mallard</name>
    <dbReference type="NCBI Taxonomy" id="8840"/>
    <lineage>
        <taxon>Eukaryota</taxon>
        <taxon>Metazoa</taxon>
        <taxon>Chordata</taxon>
        <taxon>Craniata</taxon>
        <taxon>Vertebrata</taxon>
        <taxon>Euteleostomi</taxon>
        <taxon>Archelosauria</taxon>
        <taxon>Archosauria</taxon>
        <taxon>Dinosauria</taxon>
        <taxon>Saurischia</taxon>
        <taxon>Theropoda</taxon>
        <taxon>Coelurosauria</taxon>
        <taxon>Aves</taxon>
        <taxon>Neognathae</taxon>
        <taxon>Galloanserae</taxon>
        <taxon>Anseriformes</taxon>
        <taxon>Anatidae</taxon>
        <taxon>Anatinae</taxon>
        <taxon>Anas</taxon>
    </lineage>
</organism>
<accession>A0A493THB8</accession>
<proteinExistence type="predicted"/>